<evidence type="ECO:0000256" key="1">
    <source>
        <dbReference type="ARBA" id="ARBA00022679"/>
    </source>
</evidence>
<dbReference type="Pfam" id="PF04389">
    <property type="entry name" value="Peptidase_M28"/>
    <property type="match status" value="1"/>
</dbReference>
<protein>
    <submittedName>
        <fullName evidence="4">Glutamine cyclotransferase</fullName>
    </submittedName>
</protein>
<accession>A0A7G1HXG8</accession>
<evidence type="ECO:0000313" key="5">
    <source>
        <dbReference type="Proteomes" id="UP000594042"/>
    </source>
</evidence>
<gene>
    <name evidence="4" type="ORF">Cop2CBH44_21160</name>
</gene>
<dbReference type="GO" id="GO:0008270">
    <property type="term" value="F:zinc ion binding"/>
    <property type="evidence" value="ECO:0007669"/>
    <property type="project" value="TreeGrafter"/>
</dbReference>
<evidence type="ECO:0000313" key="4">
    <source>
        <dbReference type="EMBL" id="BCI63763.1"/>
    </source>
</evidence>
<evidence type="ECO:0000259" key="3">
    <source>
        <dbReference type="Pfam" id="PF04389"/>
    </source>
</evidence>
<organism evidence="4 5">
    <name type="scientific">Coprobacter secundus subsp. similis</name>
    <dbReference type="NCBI Taxonomy" id="2751153"/>
    <lineage>
        <taxon>Bacteria</taxon>
        <taxon>Pseudomonadati</taxon>
        <taxon>Bacteroidota</taxon>
        <taxon>Bacteroidia</taxon>
        <taxon>Bacteroidales</taxon>
        <taxon>Barnesiellaceae</taxon>
        <taxon>Coprobacter</taxon>
    </lineage>
</organism>
<dbReference type="PANTHER" id="PTHR12283:SF6">
    <property type="entry name" value="GLUTAMINYL-PEPTIDE CYCLOTRANSFERASE-RELATED"/>
    <property type="match status" value="1"/>
</dbReference>
<dbReference type="Proteomes" id="UP000594042">
    <property type="component" value="Chromosome"/>
</dbReference>
<dbReference type="InterPro" id="IPR007484">
    <property type="entry name" value="Peptidase_M28"/>
</dbReference>
<evidence type="ECO:0000256" key="2">
    <source>
        <dbReference type="ARBA" id="ARBA00023315"/>
    </source>
</evidence>
<dbReference type="PROSITE" id="PS51257">
    <property type="entry name" value="PROKAR_LIPOPROTEIN"/>
    <property type="match status" value="1"/>
</dbReference>
<proteinExistence type="predicted"/>
<dbReference type="SUPFAM" id="SSF53187">
    <property type="entry name" value="Zn-dependent exopeptidases"/>
    <property type="match status" value="1"/>
</dbReference>
<keyword evidence="2" id="KW-0012">Acyltransferase</keyword>
<dbReference type="KEGG" id="copr:Cop2CBH44_21160"/>
<dbReference type="AlphaFoldDB" id="A0A7G1HXG8"/>
<name>A0A7G1HXG8_9BACT</name>
<reference evidence="5" key="1">
    <citation type="submission" date="2020-07" db="EMBL/GenBank/DDBJ databases">
        <title>Complete genome sequencing of Coprobacter sp. strain 2CBH44.</title>
        <authorList>
            <person name="Sakamoto M."/>
            <person name="Murakami T."/>
            <person name="Mori H."/>
        </authorList>
    </citation>
    <scope>NUCLEOTIDE SEQUENCE [LARGE SCALE GENOMIC DNA]</scope>
    <source>
        <strain evidence="5">2CBH44</strain>
    </source>
</reference>
<dbReference type="PANTHER" id="PTHR12283">
    <property type="entry name" value="GLUTAMINYL-PEPTIDE CYCLOTRANSFERASE"/>
    <property type="match status" value="1"/>
</dbReference>
<feature type="domain" description="Peptidase M28" evidence="3">
    <location>
        <begin position="107"/>
        <end position="328"/>
    </location>
</feature>
<keyword evidence="1 4" id="KW-0808">Transferase</keyword>
<dbReference type="GO" id="GO:0016603">
    <property type="term" value="F:glutaminyl-peptide cyclotransferase activity"/>
    <property type="evidence" value="ECO:0007669"/>
    <property type="project" value="TreeGrafter"/>
</dbReference>
<dbReference type="Gene3D" id="3.40.630.10">
    <property type="entry name" value="Zn peptidases"/>
    <property type="match status" value="1"/>
</dbReference>
<dbReference type="EMBL" id="AP023322">
    <property type="protein sequence ID" value="BCI63763.1"/>
    <property type="molecule type" value="Genomic_DNA"/>
</dbReference>
<sequence length="332" mass="37443">MDILKIALLGGTIFSFISCGAQSHKQNMNAESEELKRIEMSVPAFEEDSAYKYMQQQVDFGFRIPNTPAHRVTAEFLASELERHGADVFIQEARVTAYNGTILNAKNIIGSYSPEKKDRVLLFAHWDSRPYADNDPDEANHQKPIMGANDGASGVGVLLEIARLVGERLPNIGIDIIFFDAEDYGQPYFYEGPDNENSWALGTQYWTARPHRPGYRARYGILLDMVGGKDAIFAREGFSQRYASGINDKVWSAAQRLGYGKYFVNTEGGYITDDHVYVNRMGIPSIDIIQYDPNTETGFCKQWHTLDDTMDFIDKETLKAVGQTVLEIIYNE</sequence>
<dbReference type="InterPro" id="IPR040234">
    <property type="entry name" value="QC/QCL"/>
</dbReference>
<keyword evidence="5" id="KW-1185">Reference proteome</keyword>